<evidence type="ECO:0000313" key="1">
    <source>
        <dbReference type="EMBL" id="BAB12334.1"/>
    </source>
</evidence>
<sequence>MEALKVRLPSPWDQLSFCILISGGLASSSLISGIPDSFSYALELSSPSVGIFLFL</sequence>
<dbReference type="AlphaFoldDB" id="Q9GMM2"/>
<dbReference type="EMBL" id="AB047913">
    <property type="protein sequence ID" value="BAB12334.1"/>
    <property type="molecule type" value="mRNA"/>
</dbReference>
<organism evidence="1">
    <name type="scientific">Macaca fascicularis</name>
    <name type="common">Crab-eating macaque</name>
    <name type="synonym">Cynomolgus monkey</name>
    <dbReference type="NCBI Taxonomy" id="9541"/>
    <lineage>
        <taxon>Eukaryota</taxon>
        <taxon>Metazoa</taxon>
        <taxon>Chordata</taxon>
        <taxon>Craniata</taxon>
        <taxon>Vertebrata</taxon>
        <taxon>Euteleostomi</taxon>
        <taxon>Mammalia</taxon>
        <taxon>Eutheria</taxon>
        <taxon>Euarchontoglires</taxon>
        <taxon>Primates</taxon>
        <taxon>Haplorrhini</taxon>
        <taxon>Catarrhini</taxon>
        <taxon>Cercopithecidae</taxon>
        <taxon>Cercopithecinae</taxon>
        <taxon>Macaca</taxon>
    </lineage>
</organism>
<reference evidence="1" key="1">
    <citation type="submission" date="2000-08" db="EMBL/GenBank/DDBJ databases">
        <title>Isolation of full-length cDNA clones from macaque brain cDNA libraries.</title>
        <authorList>
            <person name="Osada N."/>
            <person name="Hida M."/>
            <person name="Kusuda J."/>
            <person name="Tanuma R."/>
            <person name="Iseki K."/>
            <person name="Hirai M."/>
            <person name="Terao K."/>
            <person name="Suzuki Y."/>
            <person name="Sugano S."/>
            <person name="Hashimoto K."/>
        </authorList>
    </citation>
    <scope>NUCLEOTIDE SEQUENCE</scope>
    <source>
        <tissue evidence="1">Brain parietal lobe</tissue>
    </source>
</reference>
<name>Q9GMM2_MACFA</name>
<accession>Q9GMM2</accession>
<proteinExistence type="evidence at transcript level"/>
<dbReference type="VEuPathDB" id="HostDB:ENSMFAG00000029080"/>
<protein>
    <submittedName>
        <fullName evidence="1">Uncharacterized protein</fullName>
    </submittedName>
</protein>